<organism evidence="1 2">
    <name type="scientific">Gemmobacter caeni</name>
    <dbReference type="NCBI Taxonomy" id="589035"/>
    <lineage>
        <taxon>Bacteria</taxon>
        <taxon>Pseudomonadati</taxon>
        <taxon>Pseudomonadota</taxon>
        <taxon>Alphaproteobacteria</taxon>
        <taxon>Rhodobacterales</taxon>
        <taxon>Paracoccaceae</taxon>
        <taxon>Gemmobacter</taxon>
    </lineage>
</organism>
<reference evidence="1 2" key="1">
    <citation type="submission" date="2018-04" db="EMBL/GenBank/DDBJ databases">
        <title>Genomic Encyclopedia of Archaeal and Bacterial Type Strains, Phase II (KMG-II): from individual species to whole genera.</title>
        <authorList>
            <person name="Goeker M."/>
        </authorList>
    </citation>
    <scope>NUCLEOTIDE SEQUENCE [LARGE SCALE GENOMIC DNA]</scope>
    <source>
        <strain evidence="1 2">DSM 21823</strain>
    </source>
</reference>
<dbReference type="Proteomes" id="UP000244224">
    <property type="component" value="Unassembled WGS sequence"/>
</dbReference>
<dbReference type="Pfam" id="PF13704">
    <property type="entry name" value="Glyco_tranf_2_4"/>
    <property type="match status" value="1"/>
</dbReference>
<keyword evidence="1" id="KW-0808">Transferase</keyword>
<dbReference type="AlphaFoldDB" id="A0A2T6AR86"/>
<dbReference type="GO" id="GO:0016740">
    <property type="term" value="F:transferase activity"/>
    <property type="evidence" value="ECO:0007669"/>
    <property type="project" value="UniProtKB-KW"/>
</dbReference>
<evidence type="ECO:0000313" key="2">
    <source>
        <dbReference type="Proteomes" id="UP000244224"/>
    </source>
</evidence>
<protein>
    <submittedName>
        <fullName evidence="1">Glycosyl transferase family 2</fullName>
    </submittedName>
</protein>
<sequence length="775" mass="86460">MPKDQTEPRPLRRRRAKGPGAVVLRRQLAAHATGLEGLPLVLDAVDLGDHFRVFLGHGTDTARVLPDGAEGCALPLEIRALSGSALIAARRDPAGGADLALTGGDRLALSPSPAEHDLFRDLNTIFGFRLEESAAQLAEGLIYHHRHHGLQAALIVNRLPDADPEGFATQLRAALEDVPVTVVLLDCPVPLGKPDLGPENHLFLTPDAPGKDRMEQPAPDPWRSPLGEGILYEAVKWRFLAEARAVLTLDVTDILAPPPPGTPTAFELCTRSKNGVILLIGHRIYPWRVRANREARFGDHICRQFDQRRGLARWGVAPAQAGLENSWRMVRVSYAKPEEGGIAHFWRAMAIRVPGAPSGALAPKTSLIEDEALLALAEGPLGHVPVRAPVSKARPAPARAVEGGRTAIVTTMKNEGPFILEWLAYHRAIGVDDFLIYTNDCTDGTDTMLELLTAKGIVQHRINPYVPGGELKPQHAALQAAEKEPVMQDCGWGICMDVDEFIDIKIGDGTLKALYHAMGEANMISLTWRLFGNAEVHRYEDRFLIEQFDRCAPELIRKPHQAWGFKTLFRNIDIYKKLGVHRPKGLKPDLWSEVRWLNGSGRPMPHEAYRNAWRSTTDTYGYDWVQLNHYAVRSAESFLVKRDRGRVNHVDRDQGLNYWFRMNHNLDRDTSIQRMIPAARAEYDRLLSDPEIRAAHDHSVACHREKITALMQTENYRAFYAELTGPRMERLCRLQHHFGSAVFAAGPGVIPPDLHERDLPADYFFTVEHHGEAEH</sequence>
<evidence type="ECO:0000313" key="1">
    <source>
        <dbReference type="EMBL" id="PTX46334.1"/>
    </source>
</evidence>
<accession>A0A2T6AR86</accession>
<gene>
    <name evidence="1" type="ORF">C8N34_11722</name>
</gene>
<keyword evidence="2" id="KW-1185">Reference proteome</keyword>
<dbReference type="EMBL" id="QBKP01000017">
    <property type="protein sequence ID" value="PTX46334.1"/>
    <property type="molecule type" value="Genomic_DNA"/>
</dbReference>
<proteinExistence type="predicted"/>
<dbReference type="OrthoDB" id="4964299at2"/>
<dbReference type="RefSeq" id="WP_108130270.1">
    <property type="nucleotide sequence ID" value="NZ_QBKP01000017.1"/>
</dbReference>
<name>A0A2T6AR86_9RHOB</name>
<comment type="caution">
    <text evidence="1">The sequence shown here is derived from an EMBL/GenBank/DDBJ whole genome shotgun (WGS) entry which is preliminary data.</text>
</comment>